<dbReference type="PROSITE" id="PS50089">
    <property type="entry name" value="ZF_RING_2"/>
    <property type="match status" value="1"/>
</dbReference>
<dbReference type="Gene3D" id="2.40.50.90">
    <property type="match status" value="5"/>
</dbReference>
<evidence type="ECO:0000256" key="3">
    <source>
        <dbReference type="ARBA" id="ARBA00022833"/>
    </source>
</evidence>
<reference evidence="9" key="1">
    <citation type="submission" date="2025-08" db="UniProtKB">
        <authorList>
            <consortium name="RefSeq"/>
        </authorList>
    </citation>
    <scope>IDENTIFICATION</scope>
</reference>
<proteinExistence type="predicted"/>
<dbReference type="CTD" id="42236"/>
<evidence type="ECO:0000256" key="1">
    <source>
        <dbReference type="ARBA" id="ARBA00022723"/>
    </source>
</evidence>
<sequence>MNKMTKFRKNFKYIQNYNFPPTKLRNVFCTRCKHQFFFEAFVPMRGTIPLLLDCGHIICDKCAKSFVNQPCHICNIISECDSNNILQLPLNIYVLGLMVKSHNRPINTDEQDISFSKPSTSKSKQQSIQGLCSECGIQATLKCQQCNVLFCHICYSKIHGKALQNHSKIILTEEDNENSFILRNTCSEQCLERIGYYCENCDIAGCSHCMIQLHKKHNYFPLSEQNNKLITEFYDVFGRVSENLKRVQQVQKKLMSVSSTSIEEIQNITSIEATVTQHFAYLHGVLQNTEQQIIDTLQEYTNLQNKNINEIFTQLKEYEERLQSAILVSTSIQNNLDQVDIQQVIKKLEPMTNIPCYLVQNTDKDNKIEFDINNNITKTIEQHCYVYIPKTPIYSLQQKDLLPKDYEIEPLVEEIVTSLENKETSPKTKPNVIENDNLASIGSSEMVNVTHIVDPSCFYVQIVQNQQKISDLSKGLATLATTTGIIPTEVTLNALYIAQCSKHNVWYRARVIEKKPNMNDDERYSLFFIDYGMKEENVPLSRIRNIIPQYAMLPVMALRCTLFDIVPNNGKWHPDATRVFKKLVCTNSVVSMCIKMITGDTYYVDLCVISSKDSGLISVKDSLTYMKYGTCISPNTLMRMNPDSTRKYFKEVLDLEIYSDVQILFVESPSCIYVQRTHTNRYTFHKMQQEMMNDYEKNISTTDYIIFAPCKDLPCAARGVDGYWHRGLIREVTENTIKVFYVDLGYTLVLSYDAIRALPRKYMSCRTQAVRVSLRNIKPRFNNKNQWEPATKEFIKKFLMDMKSNFKVIPYNQFGDTYNVAMFTHDNSINVADLLVQKCLATYIISSPHNTTMATFDLKTKKKKNISCLELSDQYYNNPINENMKKVIEENEDPFKIKVQIHQVQSPDNIYVSDATCDQSDVELMIKQMQEFYSKYRPAKRDIWTKGATCAVYFARCDMYYRGRIVDIKSNDTVVAFLYDIGVEETVSTNDIQPLYPLFSKISTYVFKIKLTGILPCGGSTTWPSLSCEKLREIIDKNQTSKFYISKLEDEDMEDSAIPVELWIKEVKMDGPLAPTRYEINSINRMLVEKGVALPVKEYAKKRDKILAIELKRQLMKKFERLTNYESNVKLLEINDCSIEPMEITTTTAISKPILYHLNSDSNNQIYENMEEIFDNVPKLLSSAWLPVEPINEDTFIAIPTYLDNSGFLYLHSKTGSSKILEYIEMKLEKIYSNRSIELCDTEWAVGDPCIAQYHVNKKWYRGKIVEIQGNDIINVEFVDYGNIEQCTTEDLKKKVILEDIPIQCTKCLIEGLNPGTESGMWATEDLDRIHKLLIEQECEVTIIYRSEKYLNISLKILPNKYCKKKTDLITFLINELEMNIKPNIEAITFQNRVTTNVTTDVTSDAVIENPRSFSLGDDVISDPIITGNSVLLPDNDTDTVHNIDNDTVTDVENVSWFKLETTITSTPNIASQEDLSMHYKLINIPNDIDYIEIEMCCCITPTIFYAQLKENIHCTILNAYYTQYELLMNDLQENADKQPLITKFTVNTPCCAKFNDNLWYRCLITESEPIINSDNIEIKLLYVDYGNDEYRKVNSQQCELYTLKKEWIEIPTIAMKCKLWNVEVVSIFDHDKLVSQLEKMYNKRIIAKIKETDEEFMSVELYEDEKCGKVMYNTLIEEGLFEVRSKKIDDLHYP</sequence>
<accession>A0A9C6SCZ3</accession>
<dbReference type="PANTHER" id="PTHR16442:SF1">
    <property type="entry name" value="RING FINGER PROTEIN 17"/>
    <property type="match status" value="1"/>
</dbReference>
<feature type="domain" description="RING-type" evidence="5">
    <location>
        <begin position="29"/>
        <end position="75"/>
    </location>
</feature>
<dbReference type="RefSeq" id="XP_048264380.1">
    <property type="nucleotide sequence ID" value="XM_048408423.1"/>
</dbReference>
<dbReference type="GO" id="GO:0008270">
    <property type="term" value="F:zinc ion binding"/>
    <property type="evidence" value="ECO:0007669"/>
    <property type="project" value="UniProtKB-KW"/>
</dbReference>
<dbReference type="Gene3D" id="3.30.160.60">
    <property type="entry name" value="Classic Zinc Finger"/>
    <property type="match status" value="1"/>
</dbReference>
<dbReference type="OrthoDB" id="5800423at2759"/>
<dbReference type="PANTHER" id="PTHR16442">
    <property type="entry name" value="RING FINGER PROTEIN 17"/>
    <property type="match status" value="1"/>
</dbReference>
<dbReference type="Proteomes" id="UP000835206">
    <property type="component" value="Chromosome 9"/>
</dbReference>
<dbReference type="GO" id="GO:0005737">
    <property type="term" value="C:cytoplasm"/>
    <property type="evidence" value="ECO:0007669"/>
    <property type="project" value="UniProtKB-ARBA"/>
</dbReference>
<dbReference type="SUPFAM" id="SSF57845">
    <property type="entry name" value="B-box zinc-binding domain"/>
    <property type="match status" value="1"/>
</dbReference>
<dbReference type="InterPro" id="IPR002999">
    <property type="entry name" value="Tudor"/>
</dbReference>
<dbReference type="PROSITE" id="PS00518">
    <property type="entry name" value="ZF_RING_1"/>
    <property type="match status" value="1"/>
</dbReference>
<gene>
    <name evidence="9" type="primary">LOC100648099</name>
</gene>
<feature type="domain" description="Tudor" evidence="7">
    <location>
        <begin position="943"/>
        <end position="1002"/>
    </location>
</feature>
<dbReference type="PROSITE" id="PS50304">
    <property type="entry name" value="TUDOR"/>
    <property type="match status" value="4"/>
</dbReference>
<evidence type="ECO:0000256" key="2">
    <source>
        <dbReference type="ARBA" id="ARBA00022771"/>
    </source>
</evidence>
<keyword evidence="1" id="KW-0479">Metal-binding</keyword>
<evidence type="ECO:0000313" key="8">
    <source>
        <dbReference type="Proteomes" id="UP000835206"/>
    </source>
</evidence>
<dbReference type="CDD" id="cd20379">
    <property type="entry name" value="Tudor_dTUD-like"/>
    <property type="match status" value="2"/>
</dbReference>
<dbReference type="SUPFAM" id="SSF63748">
    <property type="entry name" value="Tudor/PWWP/MBT"/>
    <property type="match status" value="5"/>
</dbReference>
<feature type="domain" description="Tudor" evidence="7">
    <location>
        <begin position="1243"/>
        <end position="1302"/>
    </location>
</feature>
<evidence type="ECO:0000259" key="5">
    <source>
        <dbReference type="PROSITE" id="PS50089"/>
    </source>
</evidence>
<organism evidence="8 9">
    <name type="scientific">Bombus terrestris</name>
    <name type="common">Buff-tailed bumblebee</name>
    <name type="synonym">Apis terrestris</name>
    <dbReference type="NCBI Taxonomy" id="30195"/>
    <lineage>
        <taxon>Eukaryota</taxon>
        <taxon>Metazoa</taxon>
        <taxon>Ecdysozoa</taxon>
        <taxon>Arthropoda</taxon>
        <taxon>Hexapoda</taxon>
        <taxon>Insecta</taxon>
        <taxon>Pterygota</taxon>
        <taxon>Neoptera</taxon>
        <taxon>Endopterygota</taxon>
        <taxon>Hymenoptera</taxon>
        <taxon>Apocrita</taxon>
        <taxon>Aculeata</taxon>
        <taxon>Apoidea</taxon>
        <taxon>Anthophila</taxon>
        <taxon>Apidae</taxon>
        <taxon>Bombus</taxon>
        <taxon>Bombus</taxon>
    </lineage>
</organism>
<evidence type="ECO:0000259" key="6">
    <source>
        <dbReference type="PROSITE" id="PS50119"/>
    </source>
</evidence>
<dbReference type="SMART" id="SM00336">
    <property type="entry name" value="BBOX"/>
    <property type="match status" value="2"/>
</dbReference>
<keyword evidence="8" id="KW-1185">Reference proteome</keyword>
<dbReference type="SMART" id="SM00333">
    <property type="entry name" value="TUDOR"/>
    <property type="match status" value="5"/>
</dbReference>
<dbReference type="InterPro" id="IPR001841">
    <property type="entry name" value="Znf_RING"/>
</dbReference>
<feature type="domain" description="Tudor" evidence="7">
    <location>
        <begin position="1544"/>
        <end position="1607"/>
    </location>
</feature>
<dbReference type="InterPro" id="IPR017907">
    <property type="entry name" value="Znf_RING_CS"/>
</dbReference>
<dbReference type="CDD" id="cd19757">
    <property type="entry name" value="Bbox1"/>
    <property type="match status" value="1"/>
</dbReference>
<feature type="domain" description="Tudor" evidence="7">
    <location>
        <begin position="703"/>
        <end position="765"/>
    </location>
</feature>
<evidence type="ECO:0000256" key="4">
    <source>
        <dbReference type="PROSITE-ProRule" id="PRU00024"/>
    </source>
</evidence>
<dbReference type="GeneID" id="100648099"/>
<dbReference type="Gene3D" id="2.30.30.140">
    <property type="match status" value="5"/>
</dbReference>
<dbReference type="InterPro" id="IPR000315">
    <property type="entry name" value="Znf_B-box"/>
</dbReference>
<dbReference type="Pfam" id="PF00567">
    <property type="entry name" value="TUDOR"/>
    <property type="match status" value="5"/>
</dbReference>
<evidence type="ECO:0000313" key="9">
    <source>
        <dbReference type="RefSeq" id="XP_048264380.1"/>
    </source>
</evidence>
<name>A0A9C6SCZ3_BOMTE</name>
<keyword evidence="3" id="KW-0862">Zinc</keyword>
<feature type="domain" description="B box-type" evidence="6">
    <location>
        <begin position="186"/>
        <end position="222"/>
    </location>
</feature>
<evidence type="ECO:0000259" key="7">
    <source>
        <dbReference type="PROSITE" id="PS50304"/>
    </source>
</evidence>
<keyword evidence="2 4" id="KW-0863">Zinc-finger</keyword>
<dbReference type="InterPro" id="IPR035437">
    <property type="entry name" value="SNase_OB-fold_sf"/>
</dbReference>
<protein>
    <submittedName>
        <fullName evidence="9">RING finger protein 17 isoform X1</fullName>
    </submittedName>
</protein>
<dbReference type="PROSITE" id="PS50119">
    <property type="entry name" value="ZF_BBOX"/>
    <property type="match status" value="1"/>
</dbReference>